<feature type="chain" id="PRO_5003839272" evidence="2">
    <location>
        <begin position="23"/>
        <end position="132"/>
    </location>
</feature>
<evidence type="ECO:0000256" key="2">
    <source>
        <dbReference type="SAM" id="SignalP"/>
    </source>
</evidence>
<dbReference type="Proteomes" id="UP000266841">
    <property type="component" value="Unassembled WGS sequence"/>
</dbReference>
<sequence length="132" mass="12631">MSGSSGLDGLLVLAASAGLGGGAPDPSGGGESSPSSSSFHLSPPAPGVVTEGVGGFQGQEDDMFGERLGGGSLGGGSLGDGFRAARLQPVWAAYPEPLGSGCLPRALPASGQAGPPTVESDCGDSTAILLAY</sequence>
<keyword evidence="4" id="KW-1185">Reference proteome</keyword>
<feature type="compositionally biased region" description="Gly residues" evidence="1">
    <location>
        <begin position="18"/>
        <end position="31"/>
    </location>
</feature>
<reference evidence="3 4" key="1">
    <citation type="journal article" date="2012" name="Genome Biol.">
        <title>Genome and low-iron response of an oceanic diatom adapted to chronic iron limitation.</title>
        <authorList>
            <person name="Lommer M."/>
            <person name="Specht M."/>
            <person name="Roy A.S."/>
            <person name="Kraemer L."/>
            <person name="Andreson R."/>
            <person name="Gutowska M.A."/>
            <person name="Wolf J."/>
            <person name="Bergner S.V."/>
            <person name="Schilhabel M.B."/>
            <person name="Klostermeier U.C."/>
            <person name="Beiko R.G."/>
            <person name="Rosenstiel P."/>
            <person name="Hippler M."/>
            <person name="Laroche J."/>
        </authorList>
    </citation>
    <scope>NUCLEOTIDE SEQUENCE [LARGE SCALE GENOMIC DNA]</scope>
    <source>
        <strain evidence="3 4">CCMP1005</strain>
    </source>
</reference>
<feature type="signal peptide" evidence="2">
    <location>
        <begin position="1"/>
        <end position="22"/>
    </location>
</feature>
<evidence type="ECO:0000313" key="4">
    <source>
        <dbReference type="Proteomes" id="UP000266841"/>
    </source>
</evidence>
<feature type="compositionally biased region" description="Low complexity" evidence="1">
    <location>
        <begin position="32"/>
        <end position="42"/>
    </location>
</feature>
<feature type="region of interest" description="Disordered" evidence="1">
    <location>
        <begin position="18"/>
        <end position="71"/>
    </location>
</feature>
<dbReference type="AlphaFoldDB" id="K0RKG3"/>
<dbReference type="EMBL" id="AGNL01039253">
    <property type="protein sequence ID" value="EJK52779.1"/>
    <property type="molecule type" value="Genomic_DNA"/>
</dbReference>
<evidence type="ECO:0000313" key="3">
    <source>
        <dbReference type="EMBL" id="EJK52779.1"/>
    </source>
</evidence>
<proteinExistence type="predicted"/>
<evidence type="ECO:0000256" key="1">
    <source>
        <dbReference type="SAM" id="MobiDB-lite"/>
    </source>
</evidence>
<protein>
    <submittedName>
        <fullName evidence="3">Uncharacterized protein</fullName>
    </submittedName>
</protein>
<name>K0RKG3_THAOC</name>
<organism evidence="3 4">
    <name type="scientific">Thalassiosira oceanica</name>
    <name type="common">Marine diatom</name>
    <dbReference type="NCBI Taxonomy" id="159749"/>
    <lineage>
        <taxon>Eukaryota</taxon>
        <taxon>Sar</taxon>
        <taxon>Stramenopiles</taxon>
        <taxon>Ochrophyta</taxon>
        <taxon>Bacillariophyta</taxon>
        <taxon>Coscinodiscophyceae</taxon>
        <taxon>Thalassiosirophycidae</taxon>
        <taxon>Thalassiosirales</taxon>
        <taxon>Thalassiosiraceae</taxon>
        <taxon>Thalassiosira</taxon>
    </lineage>
</organism>
<accession>K0RKG3</accession>
<gene>
    <name evidence="3" type="ORF">THAOC_27914</name>
</gene>
<comment type="caution">
    <text evidence="3">The sequence shown here is derived from an EMBL/GenBank/DDBJ whole genome shotgun (WGS) entry which is preliminary data.</text>
</comment>
<keyword evidence="2" id="KW-0732">Signal</keyword>